<dbReference type="Pfam" id="PF00753">
    <property type="entry name" value="Lactamase_B"/>
    <property type="match status" value="1"/>
</dbReference>
<dbReference type="PANTHER" id="PTHR46018:SF2">
    <property type="entry name" value="ZINC PHOSPHODIESTERASE ELAC PROTEIN 1"/>
    <property type="match status" value="1"/>
</dbReference>
<organism evidence="5 6">
    <name type="scientific">Paeniglutamicibacter psychrophenolicus</name>
    <dbReference type="NCBI Taxonomy" id="257454"/>
    <lineage>
        <taxon>Bacteria</taxon>
        <taxon>Bacillati</taxon>
        <taxon>Actinomycetota</taxon>
        <taxon>Actinomycetes</taxon>
        <taxon>Micrococcales</taxon>
        <taxon>Micrococcaceae</taxon>
        <taxon>Paeniglutamicibacter</taxon>
    </lineage>
</organism>
<feature type="domain" description="Metallo-beta-lactamase" evidence="4">
    <location>
        <begin position="42"/>
        <end position="95"/>
    </location>
</feature>
<dbReference type="Proteomes" id="UP000766570">
    <property type="component" value="Unassembled WGS sequence"/>
</dbReference>
<dbReference type="RefSeq" id="WP_209906038.1">
    <property type="nucleotide sequence ID" value="NZ_BAAAMI010000019.1"/>
</dbReference>
<accession>A0ABS4W985</accession>
<evidence type="ECO:0000259" key="4">
    <source>
        <dbReference type="Pfam" id="PF00753"/>
    </source>
</evidence>
<name>A0ABS4W985_9MICC</name>
<feature type="region of interest" description="Disordered" evidence="3">
    <location>
        <begin position="357"/>
        <end position="379"/>
    </location>
</feature>
<dbReference type="InterPro" id="IPR036866">
    <property type="entry name" value="RibonucZ/Hydroxyglut_hydro"/>
</dbReference>
<proteinExistence type="predicted"/>
<evidence type="ECO:0000256" key="1">
    <source>
        <dbReference type="ARBA" id="ARBA00022759"/>
    </source>
</evidence>
<dbReference type="InterPro" id="IPR044094">
    <property type="entry name" value="AtsA-like_MBL-fold"/>
</dbReference>
<keyword evidence="6" id="KW-1185">Reference proteome</keyword>
<dbReference type="Gene3D" id="3.60.15.10">
    <property type="entry name" value="Ribonuclease Z/Hydroxyacylglutathione hydrolase-like"/>
    <property type="match status" value="1"/>
</dbReference>
<keyword evidence="1" id="KW-0255">Endonuclease</keyword>
<keyword evidence="2" id="KW-0378">Hydrolase</keyword>
<keyword evidence="1" id="KW-0540">Nuclease</keyword>
<dbReference type="SUPFAM" id="SSF56281">
    <property type="entry name" value="Metallo-hydrolase/oxidoreductase"/>
    <property type="match status" value="1"/>
</dbReference>
<gene>
    <name evidence="5" type="ORF">JOF46_000683</name>
</gene>
<dbReference type="CDD" id="cd07719">
    <property type="entry name" value="arylsulfatase_AtsA-like_MBL-fold"/>
    <property type="match status" value="1"/>
</dbReference>
<comment type="caution">
    <text evidence="5">The sequence shown here is derived from an EMBL/GenBank/DDBJ whole genome shotgun (WGS) entry which is preliminary data.</text>
</comment>
<dbReference type="InterPro" id="IPR001279">
    <property type="entry name" value="Metallo-B-lactamas"/>
</dbReference>
<evidence type="ECO:0000256" key="2">
    <source>
        <dbReference type="ARBA" id="ARBA00022801"/>
    </source>
</evidence>
<protein>
    <submittedName>
        <fullName evidence="5">Ribonuclease BN (tRNA processing enzyme)</fullName>
    </submittedName>
</protein>
<sequence>MTTTSYLPLSAEEASRYNSRVTLLGTSGGPPWWDGSDRAGICTAITVNGSTYLIDLGEGWGPRFRQSGLGPSGFQRGLDNVKAVFITHHHSDHMVDYPNLLLLAWHNGSNGLKQPIKVLGPGDRGALPPIFAEEKREHLPEVFHPASPTPGLVESTQRLLEAYALDINDRMRDNAKQDLREIFEFQDIELPGDTGADPNGSPTPGMEPFEIFRDENVRVTAILVDHRPVFPAFAFRFDTADGSVVISGDTGVCENLVRISRGADLLLHECIDMDWVDGLMGPDSPKPDPNLMQHMLAAHTSIEQVGPQAEAAGVKTLVLTHLVPGNTPVAKWEKAQVGFSGNLVVGEDLMNFGIGTPAKREESVPTDGRLPKRTSVPAG</sequence>
<evidence type="ECO:0000313" key="6">
    <source>
        <dbReference type="Proteomes" id="UP000766570"/>
    </source>
</evidence>
<evidence type="ECO:0000256" key="3">
    <source>
        <dbReference type="SAM" id="MobiDB-lite"/>
    </source>
</evidence>
<dbReference type="PANTHER" id="PTHR46018">
    <property type="entry name" value="ZINC PHOSPHODIESTERASE ELAC PROTEIN 1"/>
    <property type="match status" value="1"/>
</dbReference>
<evidence type="ECO:0000313" key="5">
    <source>
        <dbReference type="EMBL" id="MBP2372771.1"/>
    </source>
</evidence>
<reference evidence="5 6" key="1">
    <citation type="submission" date="2021-03" db="EMBL/GenBank/DDBJ databases">
        <title>Sequencing the genomes of 1000 actinobacteria strains.</title>
        <authorList>
            <person name="Klenk H.-P."/>
        </authorList>
    </citation>
    <scope>NUCLEOTIDE SEQUENCE [LARGE SCALE GENOMIC DNA]</scope>
    <source>
        <strain evidence="5 6">DSM 15454</strain>
    </source>
</reference>
<dbReference type="EMBL" id="JAGIOE010000001">
    <property type="protein sequence ID" value="MBP2372771.1"/>
    <property type="molecule type" value="Genomic_DNA"/>
</dbReference>